<reference evidence="2" key="1">
    <citation type="journal article" date="2020" name="mSystems">
        <title>Genome- and Community-Level Interaction Insights into Carbon Utilization and Element Cycling Functions of Hydrothermarchaeota in Hydrothermal Sediment.</title>
        <authorList>
            <person name="Zhou Z."/>
            <person name="Liu Y."/>
            <person name="Xu W."/>
            <person name="Pan J."/>
            <person name="Luo Z.H."/>
            <person name="Li M."/>
        </authorList>
    </citation>
    <scope>NUCLEOTIDE SEQUENCE [LARGE SCALE GENOMIC DNA]</scope>
    <source>
        <strain evidence="2">SpSt-243</strain>
    </source>
</reference>
<dbReference type="AlphaFoldDB" id="A0A7C1NWE1"/>
<proteinExistence type="predicted"/>
<dbReference type="Gene3D" id="1.10.10.10">
    <property type="entry name" value="Winged helix-like DNA-binding domain superfamily/Winged helix DNA-binding domain"/>
    <property type="match status" value="1"/>
</dbReference>
<feature type="region of interest" description="Disordered" evidence="1">
    <location>
        <begin position="95"/>
        <end position="118"/>
    </location>
</feature>
<dbReference type="InterPro" id="IPR036390">
    <property type="entry name" value="WH_DNA-bd_sf"/>
</dbReference>
<evidence type="ECO:0000313" key="2">
    <source>
        <dbReference type="EMBL" id="HEB44028.1"/>
    </source>
</evidence>
<dbReference type="EMBL" id="DSKI01000522">
    <property type="protein sequence ID" value="HEB44028.1"/>
    <property type="molecule type" value="Genomic_DNA"/>
</dbReference>
<dbReference type="PANTHER" id="PTHR39515:SF2">
    <property type="entry name" value="HTH-TYPE TRANSCRIPTIONAL REGULATOR RV0880"/>
    <property type="match status" value="1"/>
</dbReference>
<organism evidence="2">
    <name type="scientific">Agrobacterium albertimagni</name>
    <dbReference type="NCBI Taxonomy" id="147266"/>
    <lineage>
        <taxon>Bacteria</taxon>
        <taxon>Pseudomonadati</taxon>
        <taxon>Pseudomonadota</taxon>
        <taxon>Alphaproteobacteria</taxon>
        <taxon>Hyphomicrobiales</taxon>
        <taxon>Rhizobiaceae</taxon>
        <taxon>Rhizobium/Agrobacterium group</taxon>
        <taxon>Agrobacterium</taxon>
    </lineage>
</organism>
<dbReference type="InterPro" id="IPR052526">
    <property type="entry name" value="HTH-type_Bedaq_tolerance"/>
</dbReference>
<accession>A0A7C1NWE1</accession>
<dbReference type="SUPFAM" id="SSF46785">
    <property type="entry name" value="Winged helix' DNA-binding domain"/>
    <property type="match status" value="1"/>
</dbReference>
<dbReference type="InterPro" id="IPR036388">
    <property type="entry name" value="WH-like_DNA-bd_sf"/>
</dbReference>
<evidence type="ECO:0000256" key="1">
    <source>
        <dbReference type="SAM" id="MobiDB-lite"/>
    </source>
</evidence>
<dbReference type="PANTHER" id="PTHR39515">
    <property type="entry name" value="CONSERVED PROTEIN"/>
    <property type="match status" value="1"/>
</dbReference>
<protein>
    <submittedName>
        <fullName evidence="2">Uncharacterized protein</fullName>
    </submittedName>
</protein>
<comment type="caution">
    <text evidence="2">The sequence shown here is derived from an EMBL/GenBank/DDBJ whole genome shotgun (WGS) entry which is preliminary data.</text>
</comment>
<sequence length="131" mass="13950">MTEVEAGPNDGKEASVLAEHLRRTIGNFVRGIRAEADTSTTSQSETRSLLDKDGPLSVAALAASRNVRHQSMRPVVGQLELDGLVSKLPNPEKWRGVGVSGRQPAPVTDRKGEGGIVAIKGGPDFEDCDFN</sequence>
<gene>
    <name evidence="2" type="ORF">ENP70_10100</name>
</gene>
<name>A0A7C1NWE1_9HYPH</name>